<dbReference type="RefSeq" id="WP_211847767.1">
    <property type="nucleotide sequence ID" value="NZ_JAAEDL010000017.1"/>
</dbReference>
<dbReference type="CDD" id="cd06261">
    <property type="entry name" value="TM_PBP2"/>
    <property type="match status" value="1"/>
</dbReference>
<feature type="transmembrane region" description="Helical" evidence="7">
    <location>
        <begin position="99"/>
        <end position="121"/>
    </location>
</feature>
<sequence length="312" mass="33495">MAGSTLASATVSAIPAAAPRVGPWREAWRRFRKHRLAVLSAVILGLLVLAVLIGPLVWQVPIDEIDFSARLQGPSWEHPLGTDDLGQDLLARILYGGRISLAVGFAAMAVAIFVGVLVGAVAGMAGGKVDTALMWLTDLFLSLPELPLLLLIIYLFRDTLTGLVGLELGVFILIVSVIGGFRWMPVARLVRAQFFSLREKEFVEAARALGASRPRLVMRHILPNALGPVIVAASIDVAAAIIAESTLSFLGLGFPPDVPTWGRLLFDAKDNLDFAPHWALFPGAAIFLTVLSINFIGDGLRDALDPRRIISA</sequence>
<dbReference type="InterPro" id="IPR050366">
    <property type="entry name" value="BP-dependent_transpt_permease"/>
</dbReference>
<evidence type="ECO:0000256" key="6">
    <source>
        <dbReference type="ARBA" id="ARBA00023136"/>
    </source>
</evidence>
<evidence type="ECO:0000256" key="4">
    <source>
        <dbReference type="ARBA" id="ARBA00022692"/>
    </source>
</evidence>
<evidence type="ECO:0000256" key="1">
    <source>
        <dbReference type="ARBA" id="ARBA00004651"/>
    </source>
</evidence>
<dbReference type="Gene3D" id="1.10.3720.10">
    <property type="entry name" value="MetI-like"/>
    <property type="match status" value="1"/>
</dbReference>
<dbReference type="AlphaFoldDB" id="A0A9X9XEU6"/>
<dbReference type="Pfam" id="PF12911">
    <property type="entry name" value="OppC_N"/>
    <property type="match status" value="1"/>
</dbReference>
<evidence type="ECO:0000259" key="8">
    <source>
        <dbReference type="PROSITE" id="PS50928"/>
    </source>
</evidence>
<dbReference type="Pfam" id="PF00528">
    <property type="entry name" value="BPD_transp_1"/>
    <property type="match status" value="1"/>
</dbReference>
<evidence type="ECO:0000256" key="3">
    <source>
        <dbReference type="ARBA" id="ARBA00022475"/>
    </source>
</evidence>
<reference evidence="9" key="1">
    <citation type="submission" date="2020-01" db="EMBL/GenBank/DDBJ databases">
        <authorList>
            <person name="Rat A."/>
        </authorList>
    </citation>
    <scope>NUCLEOTIDE SEQUENCE</scope>
    <source>
        <strain evidence="9">LMG 31228</strain>
    </source>
</reference>
<dbReference type="InterPro" id="IPR035906">
    <property type="entry name" value="MetI-like_sf"/>
</dbReference>
<keyword evidence="5 7" id="KW-1133">Transmembrane helix</keyword>
<dbReference type="PROSITE" id="PS50928">
    <property type="entry name" value="ABC_TM1"/>
    <property type="match status" value="1"/>
</dbReference>
<keyword evidence="3" id="KW-1003">Cell membrane</keyword>
<evidence type="ECO:0000313" key="10">
    <source>
        <dbReference type="Proteomes" id="UP001138709"/>
    </source>
</evidence>
<dbReference type="EMBL" id="JAAEDL010000017">
    <property type="protein sequence ID" value="MBR0682232.1"/>
    <property type="molecule type" value="Genomic_DNA"/>
</dbReference>
<comment type="subcellular location">
    <subcellularLocation>
        <location evidence="1 7">Cell membrane</location>
        <topology evidence="1 7">Multi-pass membrane protein</topology>
    </subcellularLocation>
</comment>
<evidence type="ECO:0000256" key="5">
    <source>
        <dbReference type="ARBA" id="ARBA00022989"/>
    </source>
</evidence>
<keyword evidence="10" id="KW-1185">Reference proteome</keyword>
<name>A0A9X9XEU6_9PROT</name>
<dbReference type="Proteomes" id="UP001138709">
    <property type="component" value="Unassembled WGS sequence"/>
</dbReference>
<proteinExistence type="inferred from homology"/>
<evidence type="ECO:0000256" key="7">
    <source>
        <dbReference type="RuleBase" id="RU363032"/>
    </source>
</evidence>
<comment type="similarity">
    <text evidence="7">Belongs to the binding-protein-dependent transport system permease family.</text>
</comment>
<evidence type="ECO:0000256" key="2">
    <source>
        <dbReference type="ARBA" id="ARBA00022448"/>
    </source>
</evidence>
<dbReference type="PANTHER" id="PTHR43386:SF23">
    <property type="entry name" value="ABC TRANSPORTER"/>
    <property type="match status" value="1"/>
</dbReference>
<evidence type="ECO:0000313" key="9">
    <source>
        <dbReference type="EMBL" id="MBR0682232.1"/>
    </source>
</evidence>
<dbReference type="SUPFAM" id="SSF161098">
    <property type="entry name" value="MetI-like"/>
    <property type="match status" value="1"/>
</dbReference>
<feature type="transmembrane region" description="Helical" evidence="7">
    <location>
        <begin position="133"/>
        <end position="156"/>
    </location>
</feature>
<comment type="caution">
    <text evidence="9">The sequence shown here is derived from an EMBL/GenBank/DDBJ whole genome shotgun (WGS) entry which is preliminary data.</text>
</comment>
<dbReference type="InterPro" id="IPR000515">
    <property type="entry name" value="MetI-like"/>
</dbReference>
<dbReference type="PANTHER" id="PTHR43386">
    <property type="entry name" value="OLIGOPEPTIDE TRANSPORT SYSTEM PERMEASE PROTEIN APPC"/>
    <property type="match status" value="1"/>
</dbReference>
<feature type="transmembrane region" description="Helical" evidence="7">
    <location>
        <begin position="225"/>
        <end position="254"/>
    </location>
</feature>
<feature type="transmembrane region" description="Helical" evidence="7">
    <location>
        <begin position="36"/>
        <end position="58"/>
    </location>
</feature>
<dbReference type="GO" id="GO:0005886">
    <property type="term" value="C:plasma membrane"/>
    <property type="evidence" value="ECO:0007669"/>
    <property type="project" value="UniProtKB-SubCell"/>
</dbReference>
<reference evidence="9" key="2">
    <citation type="journal article" date="2021" name="Syst. Appl. Microbiol.">
        <title>Roseomonas hellenica sp. nov., isolated from roots of wild-growing Alkanna tinctoria.</title>
        <authorList>
            <person name="Rat A."/>
            <person name="Naranjo H.D."/>
            <person name="Lebbe L."/>
            <person name="Cnockaert M."/>
            <person name="Krigas N."/>
            <person name="Grigoriadou K."/>
            <person name="Maloupa E."/>
            <person name="Willems A."/>
        </authorList>
    </citation>
    <scope>NUCLEOTIDE SEQUENCE</scope>
    <source>
        <strain evidence="9">LMG 31228</strain>
    </source>
</reference>
<feature type="transmembrane region" description="Helical" evidence="7">
    <location>
        <begin position="274"/>
        <end position="297"/>
    </location>
</feature>
<gene>
    <name evidence="9" type="ORF">GXW74_17205</name>
</gene>
<dbReference type="GO" id="GO:0055085">
    <property type="term" value="P:transmembrane transport"/>
    <property type="evidence" value="ECO:0007669"/>
    <property type="project" value="InterPro"/>
</dbReference>
<organism evidence="9 10">
    <name type="scientific">Neoroseomonas eburnea</name>
    <dbReference type="NCBI Taxonomy" id="1346889"/>
    <lineage>
        <taxon>Bacteria</taxon>
        <taxon>Pseudomonadati</taxon>
        <taxon>Pseudomonadota</taxon>
        <taxon>Alphaproteobacteria</taxon>
        <taxon>Acetobacterales</taxon>
        <taxon>Acetobacteraceae</taxon>
        <taxon>Neoroseomonas</taxon>
    </lineage>
</organism>
<keyword evidence="6 7" id="KW-0472">Membrane</keyword>
<feature type="transmembrane region" description="Helical" evidence="7">
    <location>
        <begin position="162"/>
        <end position="181"/>
    </location>
</feature>
<dbReference type="InterPro" id="IPR025966">
    <property type="entry name" value="OppC_N"/>
</dbReference>
<protein>
    <submittedName>
        <fullName evidence="9">ABC transporter permease</fullName>
    </submittedName>
</protein>
<feature type="domain" description="ABC transmembrane type-1" evidence="8">
    <location>
        <begin position="97"/>
        <end position="297"/>
    </location>
</feature>
<accession>A0A9X9XEU6</accession>
<keyword evidence="4 7" id="KW-0812">Transmembrane</keyword>
<keyword evidence="2 7" id="KW-0813">Transport</keyword>